<dbReference type="EMBL" id="KE346360">
    <property type="protein sequence ID" value="KJE88391.1"/>
    <property type="molecule type" value="Genomic_DNA"/>
</dbReference>
<dbReference type="SUPFAM" id="SSF55821">
    <property type="entry name" value="YrdC/RibB"/>
    <property type="match status" value="1"/>
</dbReference>
<dbReference type="GO" id="GO:0005829">
    <property type="term" value="C:cytosol"/>
    <property type="evidence" value="ECO:0007669"/>
    <property type="project" value="TreeGrafter"/>
</dbReference>
<comment type="subunit">
    <text evidence="8">Homodimer.</text>
</comment>
<keyword evidence="11" id="KW-1185">Reference proteome</keyword>
<dbReference type="InterPro" id="IPR000422">
    <property type="entry name" value="DHBP_synthase_RibB"/>
</dbReference>
<evidence type="ECO:0000256" key="4">
    <source>
        <dbReference type="ARBA" id="ARBA00022723"/>
    </source>
</evidence>
<keyword evidence="5 8" id="KW-0460">Magnesium</keyword>
<dbReference type="GO" id="GO:0008686">
    <property type="term" value="F:3,4-dihydroxy-2-butanone-4-phosphate synthase activity"/>
    <property type="evidence" value="ECO:0007669"/>
    <property type="project" value="UniProtKB-EC"/>
</dbReference>
<feature type="coiled-coil region" evidence="9">
    <location>
        <begin position="8"/>
        <end position="42"/>
    </location>
</feature>
<sequence length="277" mass="30083">MGSGEFSSGSLEERLAAEQARSAELERRLQEAQLRLQVLVGKDKHGALNLDTPLKATAAAAAAASATAATEFEFDSIESALVDFAAGKFVVVVDDVDRENEGDLIIAAEAMTPEKMAFMIRHTSGVICTPMLGSRIEQLNLPIMVENNTDRHRTAFTVTVDFRHGTSTGISAADRSATSVALTNPNVTGDDFLRPGHIFPLRARERGVLERIGHTEASVDLCRLSGLQPVGVLCEIAKDDGTMARRDYLEVFSREHGLKMITIADLVKYRQALESKQ</sequence>
<dbReference type="Pfam" id="PF00926">
    <property type="entry name" value="DHBP_synthase"/>
    <property type="match status" value="1"/>
</dbReference>
<dbReference type="InterPro" id="IPR017945">
    <property type="entry name" value="DHBP_synth_RibB-like_a/b_dom"/>
</dbReference>
<dbReference type="Gene3D" id="3.90.870.10">
    <property type="entry name" value="DHBP synthase"/>
    <property type="match status" value="1"/>
</dbReference>
<dbReference type="GO" id="GO:0005758">
    <property type="term" value="C:mitochondrial intermembrane space"/>
    <property type="evidence" value="ECO:0007669"/>
    <property type="project" value="TreeGrafter"/>
</dbReference>
<organism evidence="10 11">
    <name type="scientific">Capsaspora owczarzaki (strain ATCC 30864)</name>
    <dbReference type="NCBI Taxonomy" id="595528"/>
    <lineage>
        <taxon>Eukaryota</taxon>
        <taxon>Filasterea</taxon>
        <taxon>Capsaspora</taxon>
    </lineage>
</organism>
<dbReference type="GO" id="GO:0009231">
    <property type="term" value="P:riboflavin biosynthetic process"/>
    <property type="evidence" value="ECO:0007669"/>
    <property type="project" value="UniProtKB-UniPathway"/>
</dbReference>
<dbReference type="PANTHER" id="PTHR21327:SF18">
    <property type="entry name" value="3,4-DIHYDROXY-2-BUTANONE 4-PHOSPHATE SYNTHASE"/>
    <property type="match status" value="1"/>
</dbReference>
<dbReference type="OMA" id="DAGGLIC"/>
<comment type="cofactor">
    <cofactor evidence="8">
        <name>Mg(2+)</name>
        <dbReference type="ChEBI" id="CHEBI:18420"/>
    </cofactor>
    <cofactor evidence="8">
        <name>Mn(2+)</name>
        <dbReference type="ChEBI" id="CHEBI:29035"/>
    </cofactor>
    <text evidence="8">Binds 2 divalent metal cations per subunit. Magnesium or manganese.</text>
</comment>
<keyword evidence="4 8" id="KW-0479">Metal-binding</keyword>
<dbReference type="RefSeq" id="XP_004364923.1">
    <property type="nucleotide sequence ID" value="XM_004364866.2"/>
</dbReference>
<evidence type="ECO:0000256" key="1">
    <source>
        <dbReference type="ARBA" id="ARBA00001936"/>
    </source>
</evidence>
<comment type="similarity">
    <text evidence="8">Belongs to the DHBP synthase family.</text>
</comment>
<dbReference type="HAMAP" id="MF_00180">
    <property type="entry name" value="RibB"/>
    <property type="match status" value="1"/>
</dbReference>
<keyword evidence="3 8" id="KW-0686">Riboflavin biosynthesis</keyword>
<dbReference type="InParanoid" id="A0A0D2TZM6"/>
<gene>
    <name evidence="10" type="ORF">CAOG_000052</name>
</gene>
<evidence type="ECO:0000256" key="2">
    <source>
        <dbReference type="ARBA" id="ARBA00004904"/>
    </source>
</evidence>
<evidence type="ECO:0000313" key="11">
    <source>
        <dbReference type="Proteomes" id="UP000008743"/>
    </source>
</evidence>
<comment type="pathway">
    <text evidence="2 8">Cofactor biosynthesis; riboflavin biosynthesis; 2-hydroxy-3-oxobutyl phosphate from D-ribulose 5-phosphate: step 1/1.</text>
</comment>
<name>A0A0D2TZM6_CAPO3</name>
<comment type="cofactor">
    <cofactor evidence="1">
        <name>Mn(2+)</name>
        <dbReference type="ChEBI" id="CHEBI:29035"/>
    </cofactor>
</comment>
<protein>
    <recommendedName>
        <fullName evidence="8">3,4-dihydroxy-2-butanone 4-phosphate synthase</fullName>
        <shortName evidence="8">DHBP synthase</shortName>
        <ecNumber evidence="8">4.1.99.12</ecNumber>
    </recommendedName>
</protein>
<dbReference type="eggNOG" id="KOG1284">
    <property type="taxonomic scope" value="Eukaryota"/>
</dbReference>
<dbReference type="Proteomes" id="UP000008743">
    <property type="component" value="Unassembled WGS sequence"/>
</dbReference>
<dbReference type="FunFam" id="3.90.870.10:FF:000001">
    <property type="entry name" value="Riboflavin biosynthesis protein RibBA"/>
    <property type="match status" value="1"/>
</dbReference>
<reference evidence="11" key="1">
    <citation type="submission" date="2011-02" db="EMBL/GenBank/DDBJ databases">
        <title>The Genome Sequence of Capsaspora owczarzaki ATCC 30864.</title>
        <authorList>
            <person name="Russ C."/>
            <person name="Cuomo C."/>
            <person name="Burger G."/>
            <person name="Gray M.W."/>
            <person name="Holland P.W.H."/>
            <person name="King N."/>
            <person name="Lang F.B.F."/>
            <person name="Roger A.J."/>
            <person name="Ruiz-Trillo I."/>
            <person name="Young S.K."/>
            <person name="Zeng Q."/>
            <person name="Gargeya S."/>
            <person name="Alvarado L."/>
            <person name="Berlin A."/>
            <person name="Chapman S.B."/>
            <person name="Chen Z."/>
            <person name="Freedman E."/>
            <person name="Gellesch M."/>
            <person name="Goldberg J."/>
            <person name="Griggs A."/>
            <person name="Gujja S."/>
            <person name="Heilman E."/>
            <person name="Heiman D."/>
            <person name="Howarth C."/>
            <person name="Mehta T."/>
            <person name="Neiman D."/>
            <person name="Pearson M."/>
            <person name="Roberts A."/>
            <person name="Saif S."/>
            <person name="Shea T."/>
            <person name="Shenoy N."/>
            <person name="Sisk P."/>
            <person name="Stolte C."/>
            <person name="Sykes S."/>
            <person name="White J."/>
            <person name="Yandava C."/>
            <person name="Haas B."/>
            <person name="Nusbaum C."/>
            <person name="Birren B."/>
        </authorList>
    </citation>
    <scope>NUCLEOTIDE SEQUENCE</scope>
    <source>
        <strain evidence="11">ATCC 30864</strain>
    </source>
</reference>
<dbReference type="STRING" id="595528.A0A0D2TZM6"/>
<keyword evidence="7 8" id="KW-0456">Lyase</keyword>
<evidence type="ECO:0000256" key="5">
    <source>
        <dbReference type="ARBA" id="ARBA00022842"/>
    </source>
</evidence>
<comment type="function">
    <text evidence="8">Catalyzes the conversion of D-ribulose 5-phosphate to formate and 3,4-dihydroxy-2-butanone 4-phosphate.</text>
</comment>
<dbReference type="FunCoup" id="A0A0D2TZM6">
    <property type="interactions" value="82"/>
</dbReference>
<keyword evidence="6 8" id="KW-0464">Manganese</keyword>
<dbReference type="EC" id="4.1.99.12" evidence="8"/>
<comment type="catalytic activity">
    <reaction evidence="8">
        <text>D-ribulose 5-phosphate = (2S)-2-hydroxy-3-oxobutyl phosphate + formate + H(+)</text>
        <dbReference type="Rhea" id="RHEA:18457"/>
        <dbReference type="ChEBI" id="CHEBI:15378"/>
        <dbReference type="ChEBI" id="CHEBI:15740"/>
        <dbReference type="ChEBI" id="CHEBI:58121"/>
        <dbReference type="ChEBI" id="CHEBI:58830"/>
        <dbReference type="EC" id="4.1.99.12"/>
    </reaction>
</comment>
<dbReference type="UniPathway" id="UPA00275">
    <property type="reaction ID" value="UER00399"/>
</dbReference>
<evidence type="ECO:0000256" key="8">
    <source>
        <dbReference type="RuleBase" id="RU003843"/>
    </source>
</evidence>
<dbReference type="AlphaFoldDB" id="A0A0D2TZM6"/>
<evidence type="ECO:0000313" key="10">
    <source>
        <dbReference type="EMBL" id="KJE88391.1"/>
    </source>
</evidence>
<dbReference type="GO" id="GO:0046872">
    <property type="term" value="F:metal ion binding"/>
    <property type="evidence" value="ECO:0007669"/>
    <property type="project" value="UniProtKB-KW"/>
</dbReference>
<accession>A0A0D2TZM6</accession>
<evidence type="ECO:0000256" key="9">
    <source>
        <dbReference type="SAM" id="Coils"/>
    </source>
</evidence>
<evidence type="ECO:0000256" key="6">
    <source>
        <dbReference type="ARBA" id="ARBA00023211"/>
    </source>
</evidence>
<dbReference type="OrthoDB" id="60371at2759"/>
<evidence type="ECO:0000256" key="7">
    <source>
        <dbReference type="ARBA" id="ARBA00023239"/>
    </source>
</evidence>
<keyword evidence="9" id="KW-0175">Coiled coil</keyword>
<proteinExistence type="inferred from homology"/>
<dbReference type="NCBIfam" id="TIGR00506">
    <property type="entry name" value="ribB"/>
    <property type="match status" value="1"/>
</dbReference>
<evidence type="ECO:0000256" key="3">
    <source>
        <dbReference type="ARBA" id="ARBA00022619"/>
    </source>
</evidence>
<dbReference type="PANTHER" id="PTHR21327">
    <property type="entry name" value="GTP CYCLOHYDROLASE II-RELATED"/>
    <property type="match status" value="1"/>
</dbReference>
<dbReference type="PhylomeDB" id="A0A0D2TZM6"/>